<dbReference type="Pfam" id="PF13193">
    <property type="entry name" value="AMP-binding_C"/>
    <property type="match status" value="1"/>
</dbReference>
<evidence type="ECO:0000259" key="2">
    <source>
        <dbReference type="Pfam" id="PF00501"/>
    </source>
</evidence>
<dbReference type="GO" id="GO:0016878">
    <property type="term" value="F:acid-thiol ligase activity"/>
    <property type="evidence" value="ECO:0007669"/>
    <property type="project" value="UniProtKB-ARBA"/>
</dbReference>
<dbReference type="AlphaFoldDB" id="A0A6J7IH22"/>
<protein>
    <submittedName>
        <fullName evidence="5">Unannotated protein</fullName>
    </submittedName>
</protein>
<dbReference type="InterPro" id="IPR042099">
    <property type="entry name" value="ANL_N_sf"/>
</dbReference>
<feature type="region of interest" description="Disordered" evidence="1">
    <location>
        <begin position="347"/>
        <end position="368"/>
    </location>
</feature>
<dbReference type="PANTHER" id="PTHR43767">
    <property type="entry name" value="LONG-CHAIN-FATTY-ACID--COA LIGASE"/>
    <property type="match status" value="1"/>
</dbReference>
<dbReference type="InterPro" id="IPR025110">
    <property type="entry name" value="AMP-bd_C"/>
</dbReference>
<dbReference type="NCBIfam" id="NF005863">
    <property type="entry name" value="PRK07798.1"/>
    <property type="match status" value="1"/>
</dbReference>
<evidence type="ECO:0000259" key="3">
    <source>
        <dbReference type="Pfam" id="PF13193"/>
    </source>
</evidence>
<gene>
    <name evidence="4" type="ORF">UFOPK1392_01098</name>
    <name evidence="5" type="ORF">UFOPK3733_00580</name>
</gene>
<feature type="domain" description="AMP-binding enzyme C-terminal" evidence="3">
    <location>
        <begin position="457"/>
        <end position="532"/>
    </location>
</feature>
<dbReference type="SUPFAM" id="SSF56801">
    <property type="entry name" value="Acetyl-CoA synthetase-like"/>
    <property type="match status" value="1"/>
</dbReference>
<evidence type="ECO:0000313" key="5">
    <source>
        <dbReference type="EMBL" id="CAB4929457.1"/>
    </source>
</evidence>
<dbReference type="PROSITE" id="PS00455">
    <property type="entry name" value="AMP_BINDING"/>
    <property type="match status" value="1"/>
</dbReference>
<dbReference type="InterPro" id="IPR045851">
    <property type="entry name" value="AMP-bd_C_sf"/>
</dbReference>
<name>A0A6J7IH22_9ZZZZ</name>
<reference evidence="5" key="1">
    <citation type="submission" date="2020-05" db="EMBL/GenBank/DDBJ databases">
        <authorList>
            <person name="Chiriac C."/>
            <person name="Salcher M."/>
            <person name="Ghai R."/>
            <person name="Kavagutti S V."/>
        </authorList>
    </citation>
    <scope>NUCLEOTIDE SEQUENCE</scope>
</reference>
<evidence type="ECO:0000256" key="1">
    <source>
        <dbReference type="SAM" id="MobiDB-lite"/>
    </source>
</evidence>
<accession>A0A6J7IH22</accession>
<evidence type="ECO:0000313" key="4">
    <source>
        <dbReference type="EMBL" id="CAB4323344.1"/>
    </source>
</evidence>
<dbReference type="Gene3D" id="3.30.300.30">
    <property type="match status" value="1"/>
</dbReference>
<organism evidence="5">
    <name type="scientific">freshwater metagenome</name>
    <dbReference type="NCBI Taxonomy" id="449393"/>
    <lineage>
        <taxon>unclassified sequences</taxon>
        <taxon>metagenomes</taxon>
        <taxon>ecological metagenomes</taxon>
    </lineage>
</organism>
<feature type="domain" description="AMP-dependent synthetase/ligase" evidence="2">
    <location>
        <begin position="14"/>
        <end position="386"/>
    </location>
</feature>
<dbReference type="EMBL" id="CAFBNC010000018">
    <property type="protein sequence ID" value="CAB4929457.1"/>
    <property type="molecule type" value="Genomic_DNA"/>
</dbReference>
<dbReference type="InterPro" id="IPR050237">
    <property type="entry name" value="ATP-dep_AMP-bd_enzyme"/>
</dbReference>
<dbReference type="PANTHER" id="PTHR43767:SF1">
    <property type="entry name" value="NONRIBOSOMAL PEPTIDE SYNTHASE PES1 (EUROFUNG)-RELATED"/>
    <property type="match status" value="1"/>
</dbReference>
<dbReference type="InterPro" id="IPR000873">
    <property type="entry name" value="AMP-dep_synth/lig_dom"/>
</dbReference>
<dbReference type="Gene3D" id="3.40.50.12780">
    <property type="entry name" value="N-terminal domain of ligase-like"/>
    <property type="match status" value="1"/>
</dbReference>
<proteinExistence type="predicted"/>
<dbReference type="InterPro" id="IPR020845">
    <property type="entry name" value="AMP-binding_CS"/>
</dbReference>
<dbReference type="Pfam" id="PF00501">
    <property type="entry name" value="AMP-binding"/>
    <property type="match status" value="1"/>
</dbReference>
<sequence length="546" mass="58407">MTDFSIIEVVRAVALSAPDREALVHSHGRLTYRELLARADALAGVLHQSGLGAHRPRPGLENWESGQDHLALYLHNCPEYLEGMLGAYAARVAPFNVNYRYVAEELRHLLADSGARAILYHSTFAPILDAVRSDLPALTVLLQVADDSGNALLPGAEWFDDAMAASPGAAPVEPSPDDLYILYTGGTTGLPKGVLWRQGDIYPAALGGRRISTGEEYPSIDAVAANAAKGSMRVLPSAPFMHGAAHWMALNAFHNGNTVVLPDDPTSFDPADFLDTIAREHINIALIVGDAFGRPVLDELSLRSRDLSSLSLLISGGAALSAPVKAALLERLPTIAIMDGLGSSESGQQASQVTTADRPVSTGTFTPGTGMTILSEDLTRRLEAGDAEQGWLAQHGRVPLGYLGDAEKTARTFPTINGVRYSVPGDRARLTAEGLLELHGRDSVTINSGGEKIFAEEVEAALAHHPAIQDVIVTGRPSQRWGQEVVAIVQFRPDASATHDELLEACAAHIARYKFPKETIVVEKVLRSPAGKADYRWAKQLATGDV</sequence>
<dbReference type="EMBL" id="CAEMXZ010000039">
    <property type="protein sequence ID" value="CAB4323344.1"/>
    <property type="molecule type" value="Genomic_DNA"/>
</dbReference>